<sequence length="192" mass="22028">MSYVADRFVVILDANVLFPFRKRDVLLRFYHAGLFRARWSGEILDEWTRNLLALKPHLEESIRAQKRAMQHHFPEALVTGHEPLIAALDLPDPDDRHVLAAAIQCGAQHIVTDNLTDFPAERLEPYDIEAIDADEFLSRTFDLYPAEALAVLRELRAIYKNPPYSQPEFILDLTAKGLPKLAARARQQQNFL</sequence>
<feature type="domain" description="PIN" evidence="1">
    <location>
        <begin position="10"/>
        <end position="114"/>
    </location>
</feature>
<dbReference type="InterPro" id="IPR058652">
    <property type="entry name" value="VapC50_C"/>
</dbReference>
<dbReference type="Pfam" id="PF26343">
    <property type="entry name" value="VapC50_C"/>
    <property type="match status" value="1"/>
</dbReference>
<evidence type="ECO:0000313" key="3">
    <source>
        <dbReference type="EMBL" id="TCP30453.1"/>
    </source>
</evidence>
<comment type="caution">
    <text evidence="3">The sequence shown here is derived from an EMBL/GenBank/DDBJ whole genome shotgun (WGS) entry which is preliminary data.</text>
</comment>
<protein>
    <submittedName>
        <fullName evidence="3">PIN domain-containing protein</fullName>
    </submittedName>
</protein>
<gene>
    <name evidence="3" type="ORF">EV659_11442</name>
</gene>
<organism evidence="3 4">
    <name type="scientific">Rhodothalassium salexigens DSM 2132</name>
    <dbReference type="NCBI Taxonomy" id="1188247"/>
    <lineage>
        <taxon>Bacteria</taxon>
        <taxon>Pseudomonadati</taxon>
        <taxon>Pseudomonadota</taxon>
        <taxon>Alphaproteobacteria</taxon>
        <taxon>Rhodothalassiales</taxon>
        <taxon>Rhodothalassiaceae</taxon>
        <taxon>Rhodothalassium</taxon>
    </lineage>
</organism>
<reference evidence="3 4" key="1">
    <citation type="submission" date="2019-03" db="EMBL/GenBank/DDBJ databases">
        <title>Genomic Encyclopedia of Type Strains, Phase IV (KMG-IV): sequencing the most valuable type-strain genomes for metagenomic binning, comparative biology and taxonomic classification.</title>
        <authorList>
            <person name="Goeker M."/>
        </authorList>
    </citation>
    <scope>NUCLEOTIDE SEQUENCE [LARGE SCALE GENOMIC DNA]</scope>
    <source>
        <strain evidence="3 4">DSM 2132</strain>
    </source>
</reference>
<dbReference type="InterPro" id="IPR029060">
    <property type="entry name" value="PIN-like_dom_sf"/>
</dbReference>
<evidence type="ECO:0000259" key="1">
    <source>
        <dbReference type="Pfam" id="PF13470"/>
    </source>
</evidence>
<proteinExistence type="predicted"/>
<name>A0A4R2P6I6_RHOSA</name>
<dbReference type="AlphaFoldDB" id="A0A4R2P6I6"/>
<dbReference type="Proteomes" id="UP000295399">
    <property type="component" value="Unassembled WGS sequence"/>
</dbReference>
<dbReference type="InParanoid" id="A0A4R2P6I6"/>
<dbReference type="Pfam" id="PF13470">
    <property type="entry name" value="PIN_3"/>
    <property type="match status" value="1"/>
</dbReference>
<evidence type="ECO:0000313" key="4">
    <source>
        <dbReference type="Proteomes" id="UP000295399"/>
    </source>
</evidence>
<accession>A0A4R2P6I6</accession>
<dbReference type="EMBL" id="SLXO01000014">
    <property type="protein sequence ID" value="TCP30453.1"/>
    <property type="molecule type" value="Genomic_DNA"/>
</dbReference>
<dbReference type="InterPro" id="IPR002716">
    <property type="entry name" value="PIN_dom"/>
</dbReference>
<dbReference type="OrthoDB" id="211933at2"/>
<keyword evidence="4" id="KW-1185">Reference proteome</keyword>
<feature type="domain" description="VapC50 C-terminal" evidence="2">
    <location>
        <begin position="133"/>
        <end position="187"/>
    </location>
</feature>
<dbReference type="RefSeq" id="WP_132709496.1">
    <property type="nucleotide sequence ID" value="NZ_JACIGF010000014.1"/>
</dbReference>
<evidence type="ECO:0000259" key="2">
    <source>
        <dbReference type="Pfam" id="PF26343"/>
    </source>
</evidence>
<dbReference type="SUPFAM" id="SSF88723">
    <property type="entry name" value="PIN domain-like"/>
    <property type="match status" value="1"/>
</dbReference>